<dbReference type="AlphaFoldDB" id="A0A0G3GVA0"/>
<dbReference type="RefSeq" id="WP_047261374.1">
    <property type="nucleotide sequence ID" value="NZ_CP011542.1"/>
</dbReference>
<dbReference type="InterPro" id="IPR023430">
    <property type="entry name" value="Pept_HybD-like_dom_sf"/>
</dbReference>
<evidence type="ECO:0000256" key="2">
    <source>
        <dbReference type="ARBA" id="ARBA00022670"/>
    </source>
</evidence>
<accession>A0A0G3GVA0</accession>
<dbReference type="NCBIfam" id="TIGR00072">
    <property type="entry name" value="hydrog_prot"/>
    <property type="match status" value="1"/>
</dbReference>
<keyword evidence="3" id="KW-0064">Aspartyl protease</keyword>
<dbReference type="PRINTS" id="PR00446">
    <property type="entry name" value="HYDRGNUPTAKE"/>
</dbReference>
<reference evidence="5 6" key="1">
    <citation type="journal article" date="2015" name="Genome Announc.">
        <title>Complete Genome Sequence of the Type Strain Corynebacterium mustelae DSM 45274, Isolated from Various Tissues of a Male Ferret with Lethal Sepsis.</title>
        <authorList>
            <person name="Ruckert C."/>
            <person name="Eimer J."/>
            <person name="Winkler A."/>
            <person name="Tauch A."/>
        </authorList>
    </citation>
    <scope>NUCLEOTIDE SEQUENCE [LARGE SCALE GENOMIC DNA]</scope>
    <source>
        <strain evidence="5 6">DSM 45274</strain>
    </source>
</reference>
<dbReference type="Proteomes" id="UP000035199">
    <property type="component" value="Chromosome"/>
</dbReference>
<reference evidence="6" key="2">
    <citation type="submission" date="2015-05" db="EMBL/GenBank/DDBJ databases">
        <title>Complete genome sequence of Corynebacterium mustelae DSM 45274, isolated from various tissues of a male ferret with lethal sepsis.</title>
        <authorList>
            <person name="Ruckert C."/>
            <person name="Albersmeier A."/>
            <person name="Winkler A."/>
            <person name="Tauch A."/>
        </authorList>
    </citation>
    <scope>NUCLEOTIDE SEQUENCE [LARGE SCALE GENOMIC DNA]</scope>
    <source>
        <strain evidence="6">DSM 45274</strain>
    </source>
</reference>
<dbReference type="GO" id="GO:0016485">
    <property type="term" value="P:protein processing"/>
    <property type="evidence" value="ECO:0007669"/>
    <property type="project" value="TreeGrafter"/>
</dbReference>
<comment type="similarity">
    <text evidence="1">Belongs to the peptidase A31 family.</text>
</comment>
<dbReference type="PATRIC" id="fig|571915.4.peg.796"/>
<dbReference type="InterPro" id="IPR000671">
    <property type="entry name" value="Peptidase_A31"/>
</dbReference>
<dbReference type="PANTHER" id="PTHR30302:SF1">
    <property type="entry name" value="HYDROGENASE 2 MATURATION PROTEASE"/>
    <property type="match status" value="1"/>
</dbReference>
<evidence type="ECO:0000256" key="3">
    <source>
        <dbReference type="ARBA" id="ARBA00022750"/>
    </source>
</evidence>
<dbReference type="Gene3D" id="3.40.50.1450">
    <property type="entry name" value="HybD-like"/>
    <property type="match status" value="1"/>
</dbReference>
<dbReference type="KEGG" id="cmv:CMUST_03725"/>
<organism evidence="5 6">
    <name type="scientific">Corynebacterium mustelae</name>
    <dbReference type="NCBI Taxonomy" id="571915"/>
    <lineage>
        <taxon>Bacteria</taxon>
        <taxon>Bacillati</taxon>
        <taxon>Actinomycetota</taxon>
        <taxon>Actinomycetes</taxon>
        <taxon>Mycobacteriales</taxon>
        <taxon>Corynebacteriaceae</taxon>
        <taxon>Corynebacterium</taxon>
    </lineage>
</organism>
<proteinExistence type="inferred from homology"/>
<name>A0A0G3GVA0_9CORY</name>
<protein>
    <submittedName>
        <fullName evidence="5">Hydrogenase maturation protease</fullName>
        <ecNumber evidence="5">3.4.23.-</ecNumber>
    </submittedName>
</protein>
<dbReference type="PANTHER" id="PTHR30302">
    <property type="entry name" value="HYDROGENASE 1 MATURATION PROTEASE"/>
    <property type="match status" value="1"/>
</dbReference>
<dbReference type="OrthoDB" id="9792731at2"/>
<keyword evidence="2 5" id="KW-0645">Protease</keyword>
<dbReference type="Pfam" id="PF01750">
    <property type="entry name" value="HycI"/>
    <property type="match status" value="1"/>
</dbReference>
<evidence type="ECO:0000313" key="5">
    <source>
        <dbReference type="EMBL" id="AKK05089.1"/>
    </source>
</evidence>
<keyword evidence="4 5" id="KW-0378">Hydrolase</keyword>
<sequence>MLRITVLGIGNPIMADDGIGLELLGILKATGPAEGKYDQVELLYVDGGTSGMEVLPDVEDADWLIVLDALAGPGAPGTIHTLIGDQIPRLLQSKLSPHQVGLLDLLSVARLGRNEPTRVAVVGIVAETVTLNVGLSATAESALTSAAETARDLVQEWLDEATTSPASAHDSTKAG</sequence>
<dbReference type="EMBL" id="CP011542">
    <property type="protein sequence ID" value="AKK05089.1"/>
    <property type="molecule type" value="Genomic_DNA"/>
</dbReference>
<dbReference type="SUPFAM" id="SSF53163">
    <property type="entry name" value="HybD-like"/>
    <property type="match status" value="1"/>
</dbReference>
<dbReference type="GO" id="GO:0008047">
    <property type="term" value="F:enzyme activator activity"/>
    <property type="evidence" value="ECO:0007669"/>
    <property type="project" value="InterPro"/>
</dbReference>
<evidence type="ECO:0000256" key="1">
    <source>
        <dbReference type="ARBA" id="ARBA00006814"/>
    </source>
</evidence>
<dbReference type="EC" id="3.4.23.-" evidence="5"/>
<evidence type="ECO:0000313" key="6">
    <source>
        <dbReference type="Proteomes" id="UP000035199"/>
    </source>
</evidence>
<dbReference type="STRING" id="571915.CMUST_03725"/>
<keyword evidence="6" id="KW-1185">Reference proteome</keyword>
<gene>
    <name evidence="5" type="ORF">CMUST_03725</name>
</gene>
<dbReference type="GO" id="GO:0004190">
    <property type="term" value="F:aspartic-type endopeptidase activity"/>
    <property type="evidence" value="ECO:0007669"/>
    <property type="project" value="UniProtKB-KW"/>
</dbReference>
<evidence type="ECO:0000256" key="4">
    <source>
        <dbReference type="ARBA" id="ARBA00022801"/>
    </source>
</evidence>